<keyword evidence="5 10" id="KW-0067">ATP-binding</keyword>
<evidence type="ECO:0000256" key="5">
    <source>
        <dbReference type="ARBA" id="ARBA00022840"/>
    </source>
</evidence>
<evidence type="ECO:0000259" key="11">
    <source>
        <dbReference type="Pfam" id="PF09334"/>
    </source>
</evidence>
<evidence type="ECO:0000256" key="3">
    <source>
        <dbReference type="ARBA" id="ARBA00022598"/>
    </source>
</evidence>
<evidence type="ECO:0000313" key="13">
    <source>
        <dbReference type="EMBL" id="KAF2405591.1"/>
    </source>
</evidence>
<gene>
    <name evidence="13" type="ORF">EJ06DRAFT_526105</name>
</gene>
<dbReference type="Pfam" id="PF09334">
    <property type="entry name" value="tRNA-synt_1g"/>
    <property type="match status" value="1"/>
</dbReference>
<dbReference type="GO" id="GO:0004825">
    <property type="term" value="F:methionine-tRNA ligase activity"/>
    <property type="evidence" value="ECO:0007669"/>
    <property type="project" value="UniProtKB-EC"/>
</dbReference>
<dbReference type="Pfam" id="PF19303">
    <property type="entry name" value="Anticodon_3"/>
    <property type="match status" value="1"/>
</dbReference>
<dbReference type="CDD" id="cd07957">
    <property type="entry name" value="Anticodon_Ia_Met"/>
    <property type="match status" value="1"/>
</dbReference>
<evidence type="ECO:0000256" key="2">
    <source>
        <dbReference type="ARBA" id="ARBA00012838"/>
    </source>
</evidence>
<protein>
    <recommendedName>
        <fullName evidence="9">Probable methionine--tRNA ligase, mitochondrial</fullName>
        <ecNumber evidence="2">6.1.1.10</ecNumber>
    </recommendedName>
</protein>
<dbReference type="PANTHER" id="PTHR43326">
    <property type="entry name" value="METHIONYL-TRNA SYNTHETASE"/>
    <property type="match status" value="1"/>
</dbReference>
<keyword evidence="7 10" id="KW-0030">Aminoacyl-tRNA synthetase</keyword>
<dbReference type="SUPFAM" id="SSF52374">
    <property type="entry name" value="Nucleotidylyl transferase"/>
    <property type="match status" value="1"/>
</dbReference>
<dbReference type="EC" id="6.1.1.10" evidence="2"/>
<dbReference type="NCBIfam" id="TIGR00398">
    <property type="entry name" value="metG"/>
    <property type="match status" value="1"/>
</dbReference>
<dbReference type="GO" id="GO:0005739">
    <property type="term" value="C:mitochondrion"/>
    <property type="evidence" value="ECO:0007669"/>
    <property type="project" value="UniProtKB-ARBA"/>
</dbReference>
<feature type="domain" description="Methionyl-tRNA synthetase anticodon-binding" evidence="12">
    <location>
        <begin position="463"/>
        <end position="542"/>
    </location>
</feature>
<evidence type="ECO:0000256" key="9">
    <source>
        <dbReference type="ARBA" id="ARBA00068817"/>
    </source>
</evidence>
<keyword evidence="6 10" id="KW-0648">Protein biosynthesis</keyword>
<evidence type="ECO:0000256" key="6">
    <source>
        <dbReference type="ARBA" id="ARBA00022917"/>
    </source>
</evidence>
<accession>A0A6G1IBM1</accession>
<dbReference type="Gene3D" id="3.40.50.620">
    <property type="entry name" value="HUPs"/>
    <property type="match status" value="1"/>
</dbReference>
<dbReference type="InterPro" id="IPR014729">
    <property type="entry name" value="Rossmann-like_a/b/a_fold"/>
</dbReference>
<comment type="similarity">
    <text evidence="1 10">Belongs to the class-I aminoacyl-tRNA synthetase family.</text>
</comment>
<dbReference type="InterPro" id="IPR023457">
    <property type="entry name" value="Met-tRNA_synth_2"/>
</dbReference>
<dbReference type="AlphaFoldDB" id="A0A6G1IBM1"/>
<keyword evidence="3 10" id="KW-0436">Ligase</keyword>
<dbReference type="OrthoDB" id="24670at2759"/>
<dbReference type="GO" id="GO:0006431">
    <property type="term" value="P:methionyl-tRNA aminoacylation"/>
    <property type="evidence" value="ECO:0007669"/>
    <property type="project" value="InterPro"/>
</dbReference>
<dbReference type="InterPro" id="IPR041872">
    <property type="entry name" value="Anticodon_Met"/>
</dbReference>
<dbReference type="EMBL" id="ML996687">
    <property type="protein sequence ID" value="KAF2405591.1"/>
    <property type="molecule type" value="Genomic_DNA"/>
</dbReference>
<comment type="catalytic activity">
    <reaction evidence="8">
        <text>tRNA(Met) + L-methionine + ATP = L-methionyl-tRNA(Met) + AMP + diphosphate</text>
        <dbReference type="Rhea" id="RHEA:13481"/>
        <dbReference type="Rhea" id="RHEA-COMP:9667"/>
        <dbReference type="Rhea" id="RHEA-COMP:9698"/>
        <dbReference type="ChEBI" id="CHEBI:30616"/>
        <dbReference type="ChEBI" id="CHEBI:33019"/>
        <dbReference type="ChEBI" id="CHEBI:57844"/>
        <dbReference type="ChEBI" id="CHEBI:78442"/>
        <dbReference type="ChEBI" id="CHEBI:78530"/>
        <dbReference type="ChEBI" id="CHEBI:456215"/>
        <dbReference type="EC" id="6.1.1.10"/>
    </reaction>
</comment>
<keyword evidence="14" id="KW-1185">Reference proteome</keyword>
<evidence type="ECO:0000259" key="12">
    <source>
        <dbReference type="Pfam" id="PF19303"/>
    </source>
</evidence>
<dbReference type="GO" id="GO:0005524">
    <property type="term" value="F:ATP binding"/>
    <property type="evidence" value="ECO:0007669"/>
    <property type="project" value="UniProtKB-KW"/>
</dbReference>
<dbReference type="CDD" id="cd00814">
    <property type="entry name" value="MetRS_core"/>
    <property type="match status" value="1"/>
</dbReference>
<dbReference type="SUPFAM" id="SSF47323">
    <property type="entry name" value="Anticodon-binding domain of a subclass of class I aminoacyl-tRNA synthetases"/>
    <property type="match status" value="1"/>
</dbReference>
<dbReference type="InterPro" id="IPR009080">
    <property type="entry name" value="tRNAsynth_Ia_anticodon-bd"/>
</dbReference>
<evidence type="ECO:0000256" key="4">
    <source>
        <dbReference type="ARBA" id="ARBA00022741"/>
    </source>
</evidence>
<evidence type="ECO:0000256" key="8">
    <source>
        <dbReference type="ARBA" id="ARBA00047364"/>
    </source>
</evidence>
<dbReference type="Proteomes" id="UP000799640">
    <property type="component" value="Unassembled WGS sequence"/>
</dbReference>
<dbReference type="InterPro" id="IPR014758">
    <property type="entry name" value="Met-tRNA_synth"/>
</dbReference>
<proteinExistence type="inferred from homology"/>
<evidence type="ECO:0000313" key="14">
    <source>
        <dbReference type="Proteomes" id="UP000799640"/>
    </source>
</evidence>
<dbReference type="PRINTS" id="PR01041">
    <property type="entry name" value="TRNASYNTHMET"/>
</dbReference>
<evidence type="ECO:0000256" key="10">
    <source>
        <dbReference type="RuleBase" id="RU363039"/>
    </source>
</evidence>
<keyword evidence="4 10" id="KW-0547">Nucleotide-binding</keyword>
<evidence type="ECO:0000256" key="7">
    <source>
        <dbReference type="ARBA" id="ARBA00023146"/>
    </source>
</evidence>
<dbReference type="PANTHER" id="PTHR43326:SF1">
    <property type="entry name" value="METHIONINE--TRNA LIGASE, MITOCHONDRIAL"/>
    <property type="match status" value="1"/>
</dbReference>
<feature type="domain" description="Methionyl/Leucyl tRNA synthetase" evidence="11">
    <location>
        <begin position="53"/>
        <end position="419"/>
    </location>
</feature>
<dbReference type="InterPro" id="IPR033911">
    <property type="entry name" value="MetRS_core"/>
</dbReference>
<name>A0A6G1IBM1_9PEZI</name>
<evidence type="ECO:0000256" key="1">
    <source>
        <dbReference type="ARBA" id="ARBA00005594"/>
    </source>
</evidence>
<dbReference type="Gene3D" id="2.170.220.10">
    <property type="match status" value="1"/>
</dbReference>
<sequence>MRQTLLAGVTRRTWRRNPTICWACSSRVQARNSSTAKLDPNERFYPPTAKKPYYVTTPIFYVNAAPHVGHLYTMVFADVVKRWQTLRGRKALLCTGTDEHGMKIQQAAEKAGSRPRFFCDQGATIFRSLADHANVSYDYFVRTSDPKHKDAVQYAWQILQQKGLIYASKHEGWYSISDETFYPQSAVHLIIDPATGRKHMASIDTGKEVEWTEEVNYHFRLSQFRERLLDFYANNPTWIKPRARYDDVTKAVTEGLEDLSISRPSSRLTWGVPVPGDSTQTIYVWLDALLNYATAAGYPWSPEEAYARGWPADCQVVGKDIIRFHCIYWPAILMALDMPLPGCIVTHAHWTIGKQKMAKSTGNVVNPFLALDRFGTDVMRYYLMHDGRLSDDSDYSNHAIGERYRIGLQQALGNLLSRVTRAKRWNVRAAVVSASKKDWEPSTEEDVVMWKRLYYVSHEVSLEMERFRVAAGLRSVMELIYKTNQYMQHAEPWKLRSVDQQSRLETIIYIAAEALRISGILLQPYMPTKAHQLLDILGVEAHKRRLHDARPGMDVGYGGSGVVDRDGVVGTLFPPLIADV</sequence>
<reference evidence="13" key="1">
    <citation type="journal article" date="2020" name="Stud. Mycol.">
        <title>101 Dothideomycetes genomes: a test case for predicting lifestyles and emergence of pathogens.</title>
        <authorList>
            <person name="Haridas S."/>
            <person name="Albert R."/>
            <person name="Binder M."/>
            <person name="Bloem J."/>
            <person name="Labutti K."/>
            <person name="Salamov A."/>
            <person name="Andreopoulos B."/>
            <person name="Baker S."/>
            <person name="Barry K."/>
            <person name="Bills G."/>
            <person name="Bluhm B."/>
            <person name="Cannon C."/>
            <person name="Castanera R."/>
            <person name="Culley D."/>
            <person name="Daum C."/>
            <person name="Ezra D."/>
            <person name="Gonzalez J."/>
            <person name="Henrissat B."/>
            <person name="Kuo A."/>
            <person name="Liang C."/>
            <person name="Lipzen A."/>
            <person name="Lutzoni F."/>
            <person name="Magnuson J."/>
            <person name="Mondo S."/>
            <person name="Nolan M."/>
            <person name="Ohm R."/>
            <person name="Pangilinan J."/>
            <person name="Park H.-J."/>
            <person name="Ramirez L."/>
            <person name="Alfaro M."/>
            <person name="Sun H."/>
            <person name="Tritt A."/>
            <person name="Yoshinaga Y."/>
            <person name="Zwiers L.-H."/>
            <person name="Turgeon B."/>
            <person name="Goodwin S."/>
            <person name="Spatafora J."/>
            <person name="Crous P."/>
            <person name="Grigoriev I."/>
        </authorList>
    </citation>
    <scope>NUCLEOTIDE SEQUENCE</scope>
    <source>
        <strain evidence="13">CBS 262.69</strain>
    </source>
</reference>
<dbReference type="FunFam" id="2.170.220.10:FF:000001">
    <property type="entry name" value="methionine--tRNA ligase, mitochondrial"/>
    <property type="match status" value="1"/>
</dbReference>
<dbReference type="Gene3D" id="1.10.730.10">
    <property type="entry name" value="Isoleucyl-tRNA Synthetase, Domain 1"/>
    <property type="match status" value="1"/>
</dbReference>
<organism evidence="13 14">
    <name type="scientific">Trichodelitschia bisporula</name>
    <dbReference type="NCBI Taxonomy" id="703511"/>
    <lineage>
        <taxon>Eukaryota</taxon>
        <taxon>Fungi</taxon>
        <taxon>Dikarya</taxon>
        <taxon>Ascomycota</taxon>
        <taxon>Pezizomycotina</taxon>
        <taxon>Dothideomycetes</taxon>
        <taxon>Dothideomycetes incertae sedis</taxon>
        <taxon>Phaeotrichales</taxon>
        <taxon>Phaeotrichaceae</taxon>
        <taxon>Trichodelitschia</taxon>
    </lineage>
</organism>
<dbReference type="InterPro" id="IPR015413">
    <property type="entry name" value="Methionyl/Leucyl_tRNA_Synth"/>
</dbReference>